<feature type="compositionally biased region" description="Basic and acidic residues" evidence="1">
    <location>
        <begin position="140"/>
        <end position="172"/>
    </location>
</feature>
<reference evidence="2 3" key="1">
    <citation type="submission" date="2022-04" db="EMBL/GenBank/DDBJ databases">
        <title>Genome draft of Actinomadura sp. ATCC 31491.</title>
        <authorList>
            <person name="Shi X."/>
            <person name="Du Y."/>
        </authorList>
    </citation>
    <scope>NUCLEOTIDE SEQUENCE [LARGE SCALE GENOMIC DNA]</scope>
    <source>
        <strain evidence="2 3">ATCC 31491</strain>
    </source>
</reference>
<dbReference type="Proteomes" id="UP001317259">
    <property type="component" value="Unassembled WGS sequence"/>
</dbReference>
<evidence type="ECO:0000313" key="2">
    <source>
        <dbReference type="EMBL" id="MCK2220370.1"/>
    </source>
</evidence>
<dbReference type="RefSeq" id="WP_242379471.1">
    <property type="nucleotide sequence ID" value="NZ_JAKRKC020000002.1"/>
</dbReference>
<dbReference type="EMBL" id="JAKRKC020000002">
    <property type="protein sequence ID" value="MCK2220370.1"/>
    <property type="molecule type" value="Genomic_DNA"/>
</dbReference>
<sequence length="172" mass="19976">MFDAELRDELLARLQRDQQLRLNIPRGRPVPADVLAEWTRVDTENSAFLKRVVAEHGWPGRDLVGEDGAHAAWLLAQHAGHDLEFQRRCLSLLREAVERGQATAREYAYLLDRVRVREDRPQVYGTQYRHFPDGGFGPHPVEDPERLDERRAEAGLEPHAEYDRLMRKHQPD</sequence>
<organism evidence="2 3">
    <name type="scientific">Actinomadura luzonensis</name>
    <dbReference type="NCBI Taxonomy" id="2805427"/>
    <lineage>
        <taxon>Bacteria</taxon>
        <taxon>Bacillati</taxon>
        <taxon>Actinomycetota</taxon>
        <taxon>Actinomycetes</taxon>
        <taxon>Streptosporangiales</taxon>
        <taxon>Thermomonosporaceae</taxon>
        <taxon>Actinomadura</taxon>
    </lineage>
</organism>
<dbReference type="InterPro" id="IPR046732">
    <property type="entry name" value="DUF6624"/>
</dbReference>
<accession>A0ABT0G6Z5</accession>
<evidence type="ECO:0000256" key="1">
    <source>
        <dbReference type="SAM" id="MobiDB-lite"/>
    </source>
</evidence>
<keyword evidence="3" id="KW-1185">Reference proteome</keyword>
<name>A0ABT0G6Z5_9ACTN</name>
<evidence type="ECO:0000313" key="3">
    <source>
        <dbReference type="Proteomes" id="UP001317259"/>
    </source>
</evidence>
<comment type="caution">
    <text evidence="2">The sequence shown here is derived from an EMBL/GenBank/DDBJ whole genome shotgun (WGS) entry which is preliminary data.</text>
</comment>
<gene>
    <name evidence="2" type="ORF">MF672_042195</name>
</gene>
<dbReference type="Pfam" id="PF20329">
    <property type="entry name" value="DUF6624"/>
    <property type="match status" value="1"/>
</dbReference>
<feature type="region of interest" description="Disordered" evidence="1">
    <location>
        <begin position="127"/>
        <end position="172"/>
    </location>
</feature>
<protein>
    <submittedName>
        <fullName evidence="2">Uncharacterized protein</fullName>
    </submittedName>
</protein>
<proteinExistence type="predicted"/>